<dbReference type="Proteomes" id="UP000007319">
    <property type="component" value="Chromosome"/>
</dbReference>
<dbReference type="AlphaFoldDB" id="A0A9P1JPW6"/>
<dbReference type="KEGG" id="abs:AZOBR_70061"/>
<proteinExistence type="predicted"/>
<evidence type="ECO:0000313" key="2">
    <source>
        <dbReference type="EMBL" id="CCC97425.1"/>
    </source>
</evidence>
<keyword evidence="3" id="KW-1185">Reference proteome</keyword>
<name>A0A9P1JPW6_9PROT</name>
<feature type="region of interest" description="Disordered" evidence="1">
    <location>
        <begin position="45"/>
        <end position="124"/>
    </location>
</feature>
<evidence type="ECO:0000256" key="1">
    <source>
        <dbReference type="SAM" id="MobiDB-lite"/>
    </source>
</evidence>
<reference evidence="2 3" key="1">
    <citation type="journal article" date="2011" name="PLoS Genet.">
        <title>Azospirillum genomes reveal transition of bacteria from aquatic to terrestrial environments.</title>
        <authorList>
            <person name="Wisniewski-Dye F."/>
            <person name="Borziak K."/>
            <person name="Khalsa-Moyers G."/>
            <person name="Alexandre G."/>
            <person name="Sukharnikov L.O."/>
            <person name="Wuichet K."/>
            <person name="Hurst G.B."/>
            <person name="McDonald W.H."/>
            <person name="Robertson J.S."/>
            <person name="Barbe V."/>
            <person name="Calteau A."/>
            <person name="Rouy Z."/>
            <person name="Mangenot S."/>
            <person name="Prigent-Combaret C."/>
            <person name="Normand P."/>
            <person name="Boyer M."/>
            <person name="Siguier P."/>
            <person name="Dessaux Y."/>
            <person name="Elmerich C."/>
            <person name="Condemine G."/>
            <person name="Krishnen G."/>
            <person name="Kennedy I."/>
            <person name="Paterson A.H."/>
            <person name="Gonzalez V."/>
            <person name="Mavingui P."/>
            <person name="Zhulin I.B."/>
        </authorList>
    </citation>
    <scope>NUCLEOTIDE SEQUENCE [LARGE SCALE GENOMIC DNA]</scope>
    <source>
        <strain evidence="2 3">Sp245</strain>
    </source>
</reference>
<gene>
    <name evidence="2" type="ORF">AZOBR_70061</name>
</gene>
<feature type="region of interest" description="Disordered" evidence="1">
    <location>
        <begin position="1"/>
        <end position="27"/>
    </location>
</feature>
<sequence length="124" mass="12977">MGPDEQGRRRASMIPSPVPGEGGPKGRVRVKSRIQTQILGCTLTLPPRCGGSLPLPGRERGTGGAHCFTSETTAHDQPVPPGAAPRHHRHLPRHERGGHQPGLVGQPVGSGGGRLPDHAQQPAL</sequence>
<accession>A0A9P1JPW6</accession>
<dbReference type="EMBL" id="HE577327">
    <property type="protein sequence ID" value="CCC97425.1"/>
    <property type="molecule type" value="Genomic_DNA"/>
</dbReference>
<evidence type="ECO:0000313" key="3">
    <source>
        <dbReference type="Proteomes" id="UP000007319"/>
    </source>
</evidence>
<protein>
    <submittedName>
        <fullName evidence="2">Uncharacterized protein</fullName>
    </submittedName>
</protein>
<organism evidence="2 3">
    <name type="scientific">Azospirillum baldaniorum</name>
    <dbReference type="NCBI Taxonomy" id="1064539"/>
    <lineage>
        <taxon>Bacteria</taxon>
        <taxon>Pseudomonadati</taxon>
        <taxon>Pseudomonadota</taxon>
        <taxon>Alphaproteobacteria</taxon>
        <taxon>Rhodospirillales</taxon>
        <taxon>Azospirillaceae</taxon>
        <taxon>Azospirillum</taxon>
    </lineage>
</organism>